<evidence type="ECO:0000313" key="4">
    <source>
        <dbReference type="EMBL" id="PQL95006.1"/>
    </source>
</evidence>
<dbReference type="RefSeq" id="WP_105245700.1">
    <property type="nucleotide sequence ID" value="NZ_PSZM01000002.1"/>
</dbReference>
<evidence type="ECO:0000313" key="2">
    <source>
        <dbReference type="EMBL" id="PQL94635.1"/>
    </source>
</evidence>
<gene>
    <name evidence="4" type="ORF">C4S77_01980</name>
    <name evidence="3" type="ORF">C4S77_02875</name>
    <name evidence="2" type="ORF">C4S77_02905</name>
    <name evidence="1" type="ORF">C4S77_03065</name>
</gene>
<protein>
    <submittedName>
        <fullName evidence="2">Uncharacterized protein</fullName>
    </submittedName>
</protein>
<dbReference type="OrthoDB" id="1364841at2"/>
<name>A0A2S8AFB9_9FLAO</name>
<evidence type="ECO:0000313" key="3">
    <source>
        <dbReference type="EMBL" id="PQL94735.1"/>
    </source>
</evidence>
<accession>A0A2S8AFB9</accession>
<evidence type="ECO:0000313" key="5">
    <source>
        <dbReference type="Proteomes" id="UP000238042"/>
    </source>
</evidence>
<dbReference type="Proteomes" id="UP000238042">
    <property type="component" value="Unassembled WGS sequence"/>
</dbReference>
<dbReference type="AlphaFoldDB" id="A0A2S8AFB9"/>
<dbReference type="EMBL" id="PSZM01000002">
    <property type="protein sequence ID" value="PQL95006.1"/>
    <property type="molecule type" value="Genomic_DNA"/>
</dbReference>
<proteinExistence type="predicted"/>
<keyword evidence="5" id="KW-1185">Reference proteome</keyword>
<evidence type="ECO:0000313" key="1">
    <source>
        <dbReference type="EMBL" id="PQL94322.1"/>
    </source>
</evidence>
<comment type="caution">
    <text evidence="2">The sequence shown here is derived from an EMBL/GenBank/DDBJ whole genome shotgun (WGS) entry which is preliminary data.</text>
</comment>
<sequence>MNRLKKYFFISILVLINSCNESKDNIMPFYNGGFVKAEGTYKVPKYNLKLVETKSGLLFGISDKKNKLLYQSDIFKAFSQHAFWSLYIDEDFNVWVYNSDYQETVVLFFDEQKMKFSTKDYCKDKLNLPKEFKKSLNDRLVCQ</sequence>
<reference evidence="2 5" key="1">
    <citation type="submission" date="2018-02" db="EMBL/GenBank/DDBJ databases">
        <title>Genome sequences of Apibacter spp., gut symbionts of Asian honey bees.</title>
        <authorList>
            <person name="Kwong W.K."/>
            <person name="Steele M.I."/>
            <person name="Moran N.A."/>
        </authorList>
    </citation>
    <scope>NUCLEOTIDE SEQUENCE [LARGE SCALE GENOMIC DNA]</scope>
    <source>
        <strain evidence="2">WkB301</strain>
        <strain evidence="5">wkB301</strain>
    </source>
</reference>
<dbReference type="EMBL" id="PSZM01000023">
    <property type="protein sequence ID" value="PQL94322.1"/>
    <property type="molecule type" value="Genomic_DNA"/>
</dbReference>
<organism evidence="2 5">
    <name type="scientific">Apibacter adventoris</name>
    <dbReference type="NCBI Taxonomy" id="1679466"/>
    <lineage>
        <taxon>Bacteria</taxon>
        <taxon>Pseudomonadati</taxon>
        <taxon>Bacteroidota</taxon>
        <taxon>Flavobacteriia</taxon>
        <taxon>Flavobacteriales</taxon>
        <taxon>Weeksellaceae</taxon>
        <taxon>Apibacter</taxon>
    </lineage>
</organism>
<dbReference type="EMBL" id="PSZM01000006">
    <property type="protein sequence ID" value="PQL94735.1"/>
    <property type="molecule type" value="Genomic_DNA"/>
</dbReference>
<dbReference type="EMBL" id="PSZM01000008">
    <property type="protein sequence ID" value="PQL94635.1"/>
    <property type="molecule type" value="Genomic_DNA"/>
</dbReference>